<accession>A0A679JIY1</accession>
<protein>
    <submittedName>
        <fullName evidence="1">Uncharacterized protein</fullName>
    </submittedName>
</protein>
<sequence>MLEARCRVVDIGAHGSLGARVRLAHCERQLAACREALEDPEKAAAVRVARALYLRFLLSSASARLKPWCDGEDLAHMPSSHMFEWIAHDFERVELAALEDAMTPAEAAMYARSLEGVDD</sequence>
<dbReference type="AlphaFoldDB" id="A0A679JIY1"/>
<organism evidence="1">
    <name type="scientific">Variovorax paradoxus</name>
    <dbReference type="NCBI Taxonomy" id="34073"/>
    <lineage>
        <taxon>Bacteria</taxon>
        <taxon>Pseudomonadati</taxon>
        <taxon>Pseudomonadota</taxon>
        <taxon>Betaproteobacteria</taxon>
        <taxon>Burkholderiales</taxon>
        <taxon>Comamonadaceae</taxon>
        <taxon>Variovorax</taxon>
    </lineage>
</organism>
<evidence type="ECO:0000313" key="1">
    <source>
        <dbReference type="EMBL" id="CAA2110571.1"/>
    </source>
</evidence>
<name>A0A679JIY1_VARPD</name>
<dbReference type="EMBL" id="LR743508">
    <property type="protein sequence ID" value="CAA2110571.1"/>
    <property type="molecule type" value="Genomic_DNA"/>
</dbReference>
<proteinExistence type="predicted"/>
<reference evidence="1" key="1">
    <citation type="submission" date="2019-12" db="EMBL/GenBank/DDBJ databases">
        <authorList>
            <person name="Cremers G."/>
        </authorList>
    </citation>
    <scope>NUCLEOTIDE SEQUENCE</scope>
    <source>
        <strain evidence="1">Vvax</strain>
    </source>
</reference>
<gene>
    <name evidence="1" type="ORF">VVAX_06802</name>
</gene>